<evidence type="ECO:0000313" key="3">
    <source>
        <dbReference type="Proteomes" id="UP000435649"/>
    </source>
</evidence>
<dbReference type="SUPFAM" id="SSF51658">
    <property type="entry name" value="Xylose isomerase-like"/>
    <property type="match status" value="1"/>
</dbReference>
<organism evidence="2 3">
    <name type="scientific">Victivallis lenta</name>
    <dbReference type="NCBI Taxonomy" id="2606640"/>
    <lineage>
        <taxon>Bacteria</taxon>
        <taxon>Pseudomonadati</taxon>
        <taxon>Lentisphaerota</taxon>
        <taxon>Lentisphaeria</taxon>
        <taxon>Victivallales</taxon>
        <taxon>Victivallaceae</taxon>
        <taxon>Victivallis</taxon>
    </lineage>
</organism>
<sequence length="285" mass="31389">MNTEMLSVWSSMFMELSPEEAVETFLRCGLAATELSYEHAAVLLKRGSAAGAGSEFRSYIDNRGFSIPQAHLDFVTCDPADPDPAARRHHIDSLKEQIELFAVLGVRAMVLHSGGRKARAAGWTAEQTQAVALESFRELGEQAAKFGVTICLENMYGENYELQPAYSSADLLRIIDRIGSPQFGICLDTGHLALSKAEPHDVFIRNCGKTLKALHIADNFGVKDDHRLPYIGNSVDWVKTAAALRETGYDGLINFEIPGERGCPRPVLEDKTRFARKLGETIFLG</sequence>
<dbReference type="PANTHER" id="PTHR12110">
    <property type="entry name" value="HYDROXYPYRUVATE ISOMERASE"/>
    <property type="match status" value="1"/>
</dbReference>
<name>A0A844FZX2_9BACT</name>
<keyword evidence="3" id="KW-1185">Reference proteome</keyword>
<keyword evidence="2" id="KW-0413">Isomerase</keyword>
<reference evidence="2 3" key="1">
    <citation type="submission" date="2019-08" db="EMBL/GenBank/DDBJ databases">
        <title>In-depth cultivation of the pig gut microbiome towards novel bacterial diversity and tailored functional studies.</title>
        <authorList>
            <person name="Wylensek D."/>
            <person name="Hitch T.C.A."/>
            <person name="Clavel T."/>
        </authorList>
    </citation>
    <scope>NUCLEOTIDE SEQUENCE [LARGE SCALE GENOMIC DNA]</scope>
    <source>
        <strain evidence="2 3">BBE-744-WT-12</strain>
    </source>
</reference>
<dbReference type="GO" id="GO:0016853">
    <property type="term" value="F:isomerase activity"/>
    <property type="evidence" value="ECO:0007669"/>
    <property type="project" value="UniProtKB-KW"/>
</dbReference>
<dbReference type="AlphaFoldDB" id="A0A844FZX2"/>
<dbReference type="Gene3D" id="3.20.20.150">
    <property type="entry name" value="Divalent-metal-dependent TIM barrel enzymes"/>
    <property type="match status" value="1"/>
</dbReference>
<dbReference type="Proteomes" id="UP000435649">
    <property type="component" value="Unassembled WGS sequence"/>
</dbReference>
<dbReference type="Pfam" id="PF01261">
    <property type="entry name" value="AP_endonuc_2"/>
    <property type="match status" value="1"/>
</dbReference>
<protein>
    <submittedName>
        <fullName evidence="2">Sugar phosphate isomerase/epimerase</fullName>
    </submittedName>
</protein>
<dbReference type="EMBL" id="VUNS01000002">
    <property type="protein sequence ID" value="MST95898.1"/>
    <property type="molecule type" value="Genomic_DNA"/>
</dbReference>
<dbReference type="InterPro" id="IPR013022">
    <property type="entry name" value="Xyl_isomerase-like_TIM-brl"/>
</dbReference>
<evidence type="ECO:0000313" key="2">
    <source>
        <dbReference type="EMBL" id="MST95898.1"/>
    </source>
</evidence>
<dbReference type="InterPro" id="IPR036237">
    <property type="entry name" value="Xyl_isomerase-like_sf"/>
</dbReference>
<gene>
    <name evidence="2" type="ORF">FYJ85_02420</name>
</gene>
<proteinExistence type="predicted"/>
<comment type="caution">
    <text evidence="2">The sequence shown here is derived from an EMBL/GenBank/DDBJ whole genome shotgun (WGS) entry which is preliminary data.</text>
</comment>
<feature type="domain" description="Xylose isomerase-like TIM barrel" evidence="1">
    <location>
        <begin position="29"/>
        <end position="274"/>
    </location>
</feature>
<dbReference type="InterPro" id="IPR050312">
    <property type="entry name" value="IolE/XylAMocC-like"/>
</dbReference>
<evidence type="ECO:0000259" key="1">
    <source>
        <dbReference type="Pfam" id="PF01261"/>
    </source>
</evidence>
<dbReference type="PANTHER" id="PTHR12110:SF53">
    <property type="entry name" value="BLR5974 PROTEIN"/>
    <property type="match status" value="1"/>
</dbReference>
<dbReference type="RefSeq" id="WP_106054980.1">
    <property type="nucleotide sequence ID" value="NZ_DBFCGB010000239.1"/>
</dbReference>
<accession>A0A844FZX2</accession>